<keyword evidence="7" id="KW-0695">RNA-directed DNA polymerase</keyword>
<feature type="compositionally biased region" description="Basic and acidic residues" evidence="9">
    <location>
        <begin position="355"/>
        <end position="367"/>
    </location>
</feature>
<evidence type="ECO:0000256" key="4">
    <source>
        <dbReference type="ARBA" id="ARBA00022722"/>
    </source>
</evidence>
<evidence type="ECO:0000256" key="3">
    <source>
        <dbReference type="ARBA" id="ARBA00022695"/>
    </source>
</evidence>
<proteinExistence type="predicted"/>
<dbReference type="Proteomes" id="UP000694930">
    <property type="component" value="Chromosome 12"/>
</dbReference>
<feature type="domain" description="Reverse transcriptase" evidence="10">
    <location>
        <begin position="709"/>
        <end position="888"/>
    </location>
</feature>
<dbReference type="Pfam" id="PF17917">
    <property type="entry name" value="RT_RNaseH"/>
    <property type="match status" value="1"/>
</dbReference>
<keyword evidence="8" id="KW-0175">Coiled coil</keyword>
<evidence type="ECO:0000256" key="7">
    <source>
        <dbReference type="ARBA" id="ARBA00022918"/>
    </source>
</evidence>
<feature type="compositionally biased region" description="Basic and acidic residues" evidence="9">
    <location>
        <begin position="374"/>
        <end position="410"/>
    </location>
</feature>
<keyword evidence="4" id="KW-0540">Nuclease</keyword>
<evidence type="ECO:0000256" key="9">
    <source>
        <dbReference type="SAM" id="MobiDB-lite"/>
    </source>
</evidence>
<keyword evidence="2" id="KW-0808">Transferase</keyword>
<gene>
    <name evidence="12" type="primary">LOC114075268</name>
</gene>
<accession>A0ABM1V1E6</accession>
<feature type="region of interest" description="Disordered" evidence="9">
    <location>
        <begin position="355"/>
        <end position="418"/>
    </location>
</feature>
<keyword evidence="6" id="KW-0378">Hydrolase</keyword>
<dbReference type="PROSITE" id="PS50878">
    <property type="entry name" value="RT_POL"/>
    <property type="match status" value="1"/>
</dbReference>
<evidence type="ECO:0000313" key="12">
    <source>
        <dbReference type="RefSeq" id="XP_027769564.1"/>
    </source>
</evidence>
<dbReference type="EC" id="2.7.7.49" evidence="1"/>
<dbReference type="Pfam" id="PF13975">
    <property type="entry name" value="gag-asp_proteas"/>
    <property type="match status" value="1"/>
</dbReference>
<dbReference type="RefSeq" id="XP_027769564.1">
    <property type="nucleotide sequence ID" value="XM_027913763.1"/>
</dbReference>
<evidence type="ECO:0000256" key="6">
    <source>
        <dbReference type="ARBA" id="ARBA00022801"/>
    </source>
</evidence>
<dbReference type="InterPro" id="IPR050951">
    <property type="entry name" value="Retrovirus_Pol_polyprotein"/>
</dbReference>
<dbReference type="CDD" id="cd00303">
    <property type="entry name" value="retropepsin_like"/>
    <property type="match status" value="1"/>
</dbReference>
<dbReference type="Gene3D" id="3.30.70.270">
    <property type="match status" value="2"/>
</dbReference>
<dbReference type="GeneID" id="114075268"/>
<reference evidence="11" key="1">
    <citation type="journal article" date="2014" name="Nat. Genet.">
        <title>The genome of the stress-tolerant wild tomato species Solanum pennellii.</title>
        <authorList>
            <person name="Bolger A."/>
            <person name="Scossa F."/>
            <person name="Bolger M.E."/>
            <person name="Lanz C."/>
            <person name="Maumus F."/>
            <person name="Tohge T."/>
            <person name="Quesneville H."/>
            <person name="Alseekh S."/>
            <person name="Sorensen I."/>
            <person name="Lichtenstein G."/>
            <person name="Fich E.A."/>
            <person name="Conte M."/>
            <person name="Keller H."/>
            <person name="Schneeberger K."/>
            <person name="Schwacke R."/>
            <person name="Ofner I."/>
            <person name="Vrebalov J."/>
            <person name="Xu Y."/>
            <person name="Osorio S."/>
            <person name="Aflitos S.A."/>
            <person name="Schijlen E."/>
            <person name="Jimenez-Gomez J.M."/>
            <person name="Ryngajllo M."/>
            <person name="Kimura S."/>
            <person name="Kumar R."/>
            <person name="Koenig D."/>
            <person name="Headland L.R."/>
            <person name="Maloof J.N."/>
            <person name="Sinha N."/>
            <person name="van Ham R.C."/>
            <person name="Lankhorst R.K."/>
            <person name="Mao L."/>
            <person name="Vogel A."/>
            <person name="Arsova B."/>
            <person name="Panstruga R."/>
            <person name="Fei Z."/>
            <person name="Rose J.K."/>
            <person name="Zamir D."/>
            <person name="Carrari F."/>
            <person name="Giovannoni J.J."/>
            <person name="Weigel D."/>
            <person name="Usadel B."/>
            <person name="Fernie A.R."/>
        </authorList>
    </citation>
    <scope>NUCLEOTIDE SEQUENCE [LARGE SCALE GENOMIC DNA]</scope>
    <source>
        <strain evidence="11">cv. LA0716</strain>
    </source>
</reference>
<dbReference type="InterPro" id="IPR000477">
    <property type="entry name" value="RT_dom"/>
</dbReference>
<dbReference type="InterPro" id="IPR043502">
    <property type="entry name" value="DNA/RNA_pol_sf"/>
</dbReference>
<evidence type="ECO:0000256" key="5">
    <source>
        <dbReference type="ARBA" id="ARBA00022759"/>
    </source>
</evidence>
<evidence type="ECO:0000256" key="2">
    <source>
        <dbReference type="ARBA" id="ARBA00022679"/>
    </source>
</evidence>
<dbReference type="SUPFAM" id="SSF56672">
    <property type="entry name" value="DNA/RNA polymerases"/>
    <property type="match status" value="1"/>
</dbReference>
<keyword evidence="11" id="KW-1185">Reference proteome</keyword>
<dbReference type="InterPro" id="IPR043128">
    <property type="entry name" value="Rev_trsase/Diguanyl_cyclase"/>
</dbReference>
<evidence type="ECO:0000313" key="11">
    <source>
        <dbReference type="Proteomes" id="UP000694930"/>
    </source>
</evidence>
<organism evidence="11 12">
    <name type="scientific">Solanum pennellii</name>
    <name type="common">Tomato</name>
    <name type="synonym">Lycopersicon pennellii</name>
    <dbReference type="NCBI Taxonomy" id="28526"/>
    <lineage>
        <taxon>Eukaryota</taxon>
        <taxon>Viridiplantae</taxon>
        <taxon>Streptophyta</taxon>
        <taxon>Embryophyta</taxon>
        <taxon>Tracheophyta</taxon>
        <taxon>Spermatophyta</taxon>
        <taxon>Magnoliopsida</taxon>
        <taxon>eudicotyledons</taxon>
        <taxon>Gunneridae</taxon>
        <taxon>Pentapetalae</taxon>
        <taxon>asterids</taxon>
        <taxon>lamiids</taxon>
        <taxon>Solanales</taxon>
        <taxon>Solanaceae</taxon>
        <taxon>Solanoideae</taxon>
        <taxon>Solaneae</taxon>
        <taxon>Solanum</taxon>
        <taxon>Solanum subgen. Lycopersicon</taxon>
    </lineage>
</organism>
<dbReference type="PANTHER" id="PTHR37984:SF5">
    <property type="entry name" value="PROTEIN NYNRIN-LIKE"/>
    <property type="match status" value="1"/>
</dbReference>
<name>A0ABM1V1E6_SOLPN</name>
<evidence type="ECO:0000259" key="10">
    <source>
        <dbReference type="PROSITE" id="PS50878"/>
    </source>
</evidence>
<evidence type="ECO:0000256" key="1">
    <source>
        <dbReference type="ARBA" id="ARBA00012493"/>
    </source>
</evidence>
<dbReference type="Pfam" id="PF00078">
    <property type="entry name" value="RVT_1"/>
    <property type="match status" value="1"/>
</dbReference>
<evidence type="ECO:0000256" key="8">
    <source>
        <dbReference type="SAM" id="Coils"/>
    </source>
</evidence>
<dbReference type="CDD" id="cd01647">
    <property type="entry name" value="RT_LTR"/>
    <property type="match status" value="1"/>
</dbReference>
<dbReference type="SUPFAM" id="SSF50630">
    <property type="entry name" value="Acid proteases"/>
    <property type="match status" value="1"/>
</dbReference>
<feature type="coiled-coil region" evidence="8">
    <location>
        <begin position="152"/>
        <end position="179"/>
    </location>
</feature>
<dbReference type="Gene3D" id="2.40.70.10">
    <property type="entry name" value="Acid Proteases"/>
    <property type="match status" value="1"/>
</dbReference>
<protein>
    <recommendedName>
        <fullName evidence="1">RNA-directed DNA polymerase</fullName>
        <ecNumber evidence="1">2.7.7.49</ecNumber>
    </recommendedName>
</protein>
<dbReference type="PANTHER" id="PTHR37984">
    <property type="entry name" value="PROTEIN CBG26694"/>
    <property type="match status" value="1"/>
</dbReference>
<keyword evidence="5" id="KW-0255">Endonuclease</keyword>
<dbReference type="Pfam" id="PF03732">
    <property type="entry name" value="Retrotrans_gag"/>
    <property type="match status" value="1"/>
</dbReference>
<sequence length="1157" mass="130824">MTNEGDGSDASTTPNVRTDGGKKNKKGKNKQKVNELNLPNPPPGDLPPGDLPPNDPPPSDGQKSFQPNIVDGSDDGDDTVDVTVGHEWIASVEMARQAVEILRQRLNGLDRNFKYLEEHALEEVEDIRKELEVRKRTELAMKETITSLEFRFLDALGTIETLKNKVETLEEEREVGASTALGQERETRVEVPKPPIFKGVRDALEVGNFLWHLENYFKCNQVRSDANKINTAVLYLSDVAMLWWKCKDAEIKRGTRTINTWEQFLEEFKKAFFPNNAVYEMKRKLRELKQTGSIRAYVKEFTILTLQIPQLTEDDMPFTFMDGLQNWARTELERRQVKTIDEAITQAETLTDFKHDSLDKAKGKEARGSQAKGGGDRGRGREQSAQPKQHDTPQPDGRRFERQKDSEKRTQSSKGDGCYICGGPHGYARCPEMKSLGAIVRERKEKEAQDKAKPADTTQLGMVGICGAIAKQADKPGDFSTQYVDISVNGQQVRAMVDFGAEANIMTKAASEKLGLKIVPSNNRLKTVNAPPTPVRGVAHGVSITLGRWRGKTNFTVAPLDISDVILGQEFFQRCHTMIDPYLQQLMVIEGEGSCMVPLVKVPKKDGYAQLPAMQIVKGLKEGAPTFLATIASSGEDHGAMEPLPPIIETVLEENSDVMPEELPKTLPPRREVDHMIELEAGAKPPALAPYRMAPPELEELRKQLKELLEAGHIRPSKAPYGAPVLFQKKKDGSMRLCINYRALNKITIRNKYPIPMIADLFDRLGEAKYFTKMDLRKGYYQVRIAEGDEPKTACVTRYGAFEWLVMPFGLTNAPAVFCTLMNEILHPYLDQFVVVYLDDIVVYSSTLQEHVEHLKKVFKVLRENQLYVKREKCEFAQPKIHFLGHVISQGELRMDEAKVKAIQDWEAPTKVTELRSFLGFANYYRRFISGYSAIAAPLTELLKKNRPWEWSEECQGAFEGLKAAVIEEPVLMLPDFTKTFEIHTDASDFAIGGVLMQEKHPIAFESRKLNEAERRYSVQEKEMTAIVHCLRTWRHYLLGSKFVVKTDNVATSYFQSQKKITPKQARWQDFLAEFDYNLEYKPGRGNVVADALSRKFDLAAISSARSEFQGAIKDGMQRDPEAKKILQLAAQGKTKRFWVEDGFLLTTGRRVYVPKF</sequence>
<dbReference type="CDD" id="cd09274">
    <property type="entry name" value="RNase_HI_RT_Ty3"/>
    <property type="match status" value="1"/>
</dbReference>
<dbReference type="InterPro" id="IPR005162">
    <property type="entry name" value="Retrotrans_gag_dom"/>
</dbReference>
<feature type="compositionally biased region" description="Pro residues" evidence="9">
    <location>
        <begin position="39"/>
        <end position="59"/>
    </location>
</feature>
<dbReference type="InterPro" id="IPR041373">
    <property type="entry name" value="RT_RNaseH"/>
</dbReference>
<dbReference type="Gene3D" id="3.10.10.10">
    <property type="entry name" value="HIV Type 1 Reverse Transcriptase, subunit A, domain 1"/>
    <property type="match status" value="1"/>
</dbReference>
<feature type="region of interest" description="Disordered" evidence="9">
    <location>
        <begin position="1"/>
        <end position="81"/>
    </location>
</feature>
<dbReference type="InterPro" id="IPR021109">
    <property type="entry name" value="Peptidase_aspartic_dom_sf"/>
</dbReference>
<feature type="compositionally biased region" description="Polar residues" evidence="9">
    <location>
        <begin position="1"/>
        <end position="16"/>
    </location>
</feature>
<reference evidence="12" key="2">
    <citation type="submission" date="2025-08" db="UniProtKB">
        <authorList>
            <consortium name="RefSeq"/>
        </authorList>
    </citation>
    <scope>IDENTIFICATION</scope>
</reference>
<keyword evidence="3" id="KW-0548">Nucleotidyltransferase</keyword>